<dbReference type="EMBL" id="LT934124">
    <property type="protein sequence ID" value="VAI92275.1"/>
    <property type="molecule type" value="Genomic_DNA"/>
</dbReference>
<dbReference type="PANTHER" id="PTHR33133">
    <property type="entry name" value="OS08G0107100 PROTEIN-RELATED"/>
    <property type="match status" value="1"/>
</dbReference>
<protein>
    <submittedName>
        <fullName evidence="2">Uncharacterized protein</fullName>
    </submittedName>
</protein>
<evidence type="ECO:0000313" key="3">
    <source>
        <dbReference type="Proteomes" id="UP000324705"/>
    </source>
</evidence>
<keyword evidence="1" id="KW-0812">Transmembrane</keyword>
<feature type="transmembrane region" description="Helical" evidence="1">
    <location>
        <begin position="34"/>
        <end position="53"/>
    </location>
</feature>
<name>A0A9R1A9R0_TRITD</name>
<accession>A0A9R1A9R0</accession>
<dbReference type="OMA" id="CIFCVAP"/>
<feature type="transmembrane region" description="Helical" evidence="1">
    <location>
        <begin position="83"/>
        <end position="110"/>
    </location>
</feature>
<keyword evidence="3" id="KW-1185">Reference proteome</keyword>
<dbReference type="AlphaFoldDB" id="A0A9R1A9R0"/>
<organism evidence="2 3">
    <name type="scientific">Triticum turgidum subsp. durum</name>
    <name type="common">Durum wheat</name>
    <name type="synonym">Triticum durum</name>
    <dbReference type="NCBI Taxonomy" id="4567"/>
    <lineage>
        <taxon>Eukaryota</taxon>
        <taxon>Viridiplantae</taxon>
        <taxon>Streptophyta</taxon>
        <taxon>Embryophyta</taxon>
        <taxon>Tracheophyta</taxon>
        <taxon>Spermatophyta</taxon>
        <taxon>Magnoliopsida</taxon>
        <taxon>Liliopsida</taxon>
        <taxon>Poales</taxon>
        <taxon>Poaceae</taxon>
        <taxon>BOP clade</taxon>
        <taxon>Pooideae</taxon>
        <taxon>Triticodae</taxon>
        <taxon>Triticeae</taxon>
        <taxon>Triticinae</taxon>
        <taxon>Triticum</taxon>
    </lineage>
</organism>
<evidence type="ECO:0000313" key="2">
    <source>
        <dbReference type="EMBL" id="VAI92275.1"/>
    </source>
</evidence>
<keyword evidence="1" id="KW-0472">Membrane</keyword>
<sequence length="367" mass="39628">MEQNPEFGALGALGLAGICRETLRVARSRPAGSAFLAGQVIVLTLSLLAHTAVSRALFSDALASSHAAAGLGLLRLDTNWARFFLVEAACLLAIVAQSLGAAAFCIFCVAPRYGVTDDRDKRTIARDYRTVPWFLARFLWSVFGGDSRSATRLIRTARKVAWRLVVTTFDAFLLLLGYTALLGAAAWLAHHHLFAAAPGEEDSGAQLPRVALLLLGGGAYLAGAAHIGAVWRVACLMLVLEDEWGFRGMHISDELLAGKYWAAAAVFWTTDGCVVAVQLAFGALVVDNRMGLRIWLRVAAGITMVVALWATVMVGLVAQVVVYFVCKSCHRQRESLHVTEAKKYLANVSRERATATATATATRKRRQ</sequence>
<dbReference type="Proteomes" id="UP000324705">
    <property type="component" value="Chromosome 7B"/>
</dbReference>
<feature type="transmembrane region" description="Helical" evidence="1">
    <location>
        <begin position="171"/>
        <end position="189"/>
    </location>
</feature>
<evidence type="ECO:0000256" key="1">
    <source>
        <dbReference type="SAM" id="Phobius"/>
    </source>
</evidence>
<reference evidence="2 3" key="1">
    <citation type="submission" date="2017-09" db="EMBL/GenBank/DDBJ databases">
        <authorList>
            <consortium name="International Durum Wheat Genome Sequencing Consortium (IDWGSC)"/>
            <person name="Milanesi L."/>
        </authorList>
    </citation>
    <scope>NUCLEOTIDE SEQUENCE [LARGE SCALE GENOMIC DNA]</scope>
    <source>
        <strain evidence="3">cv. Svevo</strain>
    </source>
</reference>
<feature type="transmembrane region" description="Helical" evidence="1">
    <location>
        <begin position="260"/>
        <end position="286"/>
    </location>
</feature>
<feature type="transmembrane region" description="Helical" evidence="1">
    <location>
        <begin position="210"/>
        <end position="240"/>
    </location>
</feature>
<gene>
    <name evidence="2" type="ORF">TRITD_7Bv1G199920</name>
</gene>
<feature type="transmembrane region" description="Helical" evidence="1">
    <location>
        <begin position="298"/>
        <end position="325"/>
    </location>
</feature>
<dbReference type="PANTHER" id="PTHR33133:SF15">
    <property type="entry name" value="DUF4220 DOMAIN-CONTAINING PROTEIN"/>
    <property type="match status" value="1"/>
</dbReference>
<keyword evidence="1" id="KW-1133">Transmembrane helix</keyword>
<dbReference type="Gramene" id="TRITD7Bv1G199920.1">
    <property type="protein sequence ID" value="TRITD7Bv1G199920.1"/>
    <property type="gene ID" value="TRITD7Bv1G199920"/>
</dbReference>
<proteinExistence type="predicted"/>